<dbReference type="HOGENOM" id="CLU_1944201_0_0_11"/>
<organism evidence="2 3">
    <name type="scientific">Amycolatopsis keratiniphila</name>
    <dbReference type="NCBI Taxonomy" id="129921"/>
    <lineage>
        <taxon>Bacteria</taxon>
        <taxon>Bacillati</taxon>
        <taxon>Actinomycetota</taxon>
        <taxon>Actinomycetes</taxon>
        <taxon>Pseudonocardiales</taxon>
        <taxon>Pseudonocardiaceae</taxon>
        <taxon>Amycolatopsis</taxon>
        <taxon>Amycolatopsis japonica group</taxon>
    </lineage>
</organism>
<evidence type="ECO:0000313" key="3">
    <source>
        <dbReference type="Proteomes" id="UP000013968"/>
    </source>
</evidence>
<dbReference type="PATRIC" id="fig|1156913.3.peg.4146"/>
<dbReference type="RefSeq" id="WP_016334398.1">
    <property type="nucleotide sequence ID" value="NC_021252.1"/>
</dbReference>
<reference evidence="2 3" key="1">
    <citation type="journal article" date="2013" name="BMC Genomics">
        <title>ContigScape: a Cytoscape plugin facilitating microbial genome gap closing.</title>
        <authorList>
            <person name="Tang B."/>
            <person name="Wang Q."/>
            <person name="Yang M."/>
            <person name="Xie F."/>
            <person name="Zhu Y."/>
            <person name="Zhuo Y."/>
            <person name="Wang S."/>
            <person name="Gao H."/>
            <person name="Ding X."/>
            <person name="Zhang L."/>
            <person name="Zhao G."/>
            <person name="Zheng H."/>
        </authorList>
    </citation>
    <scope>NUCLEOTIDE SEQUENCE [LARGE SCALE GENOMIC DNA]</scope>
    <source>
        <strain evidence="2 3">HCCB10007</strain>
    </source>
</reference>
<dbReference type="EMBL" id="CP003410">
    <property type="protein sequence ID" value="AGM06646.1"/>
    <property type="molecule type" value="Genomic_DNA"/>
</dbReference>
<accession>R4T2J1</accession>
<dbReference type="Proteomes" id="UP000013968">
    <property type="component" value="Chromosome"/>
</dbReference>
<proteinExistence type="predicted"/>
<keyword evidence="3" id="KW-1185">Reference proteome</keyword>
<sequence>MAAAAGGLALSGASRAGLVGVLALVSATLGSFQTVLGSQRRQSNAERCGNSYLEVRNAARRLARIDLETMEYSDARRTLEELTRRQEEVNRSADPPSFLAMRVGRKLAYGSDLHPDLQPKDAFAIPAQP</sequence>
<keyword evidence="1" id="KW-0175">Coiled coil</keyword>
<evidence type="ECO:0000256" key="1">
    <source>
        <dbReference type="SAM" id="Coils"/>
    </source>
</evidence>
<protein>
    <recommendedName>
        <fullName evidence="4">SLATT domain-containing protein</fullName>
    </recommendedName>
</protein>
<gene>
    <name evidence="2" type="ORF">AORI_4061</name>
</gene>
<name>R4T2J1_9PSEU</name>
<feature type="coiled-coil region" evidence="1">
    <location>
        <begin position="65"/>
        <end position="92"/>
    </location>
</feature>
<evidence type="ECO:0008006" key="4">
    <source>
        <dbReference type="Google" id="ProtNLM"/>
    </source>
</evidence>
<dbReference type="KEGG" id="aoi:AORI_4061"/>
<evidence type="ECO:0000313" key="2">
    <source>
        <dbReference type="EMBL" id="AGM06646.1"/>
    </source>
</evidence>
<dbReference type="AlphaFoldDB" id="R4T2J1"/>